<organism evidence="1 2">
    <name type="scientific">Araneus ventricosus</name>
    <name type="common">Orbweaver spider</name>
    <name type="synonym">Epeira ventricosa</name>
    <dbReference type="NCBI Taxonomy" id="182803"/>
    <lineage>
        <taxon>Eukaryota</taxon>
        <taxon>Metazoa</taxon>
        <taxon>Ecdysozoa</taxon>
        <taxon>Arthropoda</taxon>
        <taxon>Chelicerata</taxon>
        <taxon>Arachnida</taxon>
        <taxon>Araneae</taxon>
        <taxon>Araneomorphae</taxon>
        <taxon>Entelegynae</taxon>
        <taxon>Araneoidea</taxon>
        <taxon>Araneidae</taxon>
        <taxon>Araneus</taxon>
    </lineage>
</organism>
<protein>
    <recommendedName>
        <fullName evidence="3">Transposon Ty3-I Gag-Pol polyprotein</fullName>
    </recommendedName>
</protein>
<keyword evidence="2" id="KW-1185">Reference proteome</keyword>
<dbReference type="InterPro" id="IPR043502">
    <property type="entry name" value="DNA/RNA_pol_sf"/>
</dbReference>
<comment type="caution">
    <text evidence="1">The sequence shown here is derived from an EMBL/GenBank/DDBJ whole genome shotgun (WGS) entry which is preliminary data.</text>
</comment>
<accession>A0A4Y2L5N7</accession>
<sequence length="108" mass="11969">MYGREVLRAADSKVQWAVANDAKSVAGAHAIPLKPDAEEETALDLIEESDAEIAYPIVCVNKKDGSIRLCVDYRALNAVTVSDDFPMEEAVDLIQSMARRTSLPRWIY</sequence>
<dbReference type="AlphaFoldDB" id="A0A4Y2L5N7"/>
<evidence type="ECO:0000313" key="1">
    <source>
        <dbReference type="EMBL" id="GBN09822.1"/>
    </source>
</evidence>
<evidence type="ECO:0000313" key="2">
    <source>
        <dbReference type="Proteomes" id="UP000499080"/>
    </source>
</evidence>
<name>A0A4Y2L5N7_ARAVE</name>
<dbReference type="OrthoDB" id="6774892at2759"/>
<dbReference type="EMBL" id="BGPR01005397">
    <property type="protein sequence ID" value="GBN09822.1"/>
    <property type="molecule type" value="Genomic_DNA"/>
</dbReference>
<dbReference type="InterPro" id="IPR053134">
    <property type="entry name" value="RNA-dir_DNA_polymerase"/>
</dbReference>
<dbReference type="InterPro" id="IPR043128">
    <property type="entry name" value="Rev_trsase/Diguanyl_cyclase"/>
</dbReference>
<dbReference type="PANTHER" id="PTHR24559:SF444">
    <property type="entry name" value="REVERSE TRANSCRIPTASE DOMAIN-CONTAINING PROTEIN"/>
    <property type="match status" value="1"/>
</dbReference>
<gene>
    <name evidence="1" type="ORF">AVEN_224494_1</name>
</gene>
<reference evidence="1 2" key="1">
    <citation type="journal article" date="2019" name="Sci. Rep.">
        <title>Orb-weaving spider Araneus ventricosus genome elucidates the spidroin gene catalogue.</title>
        <authorList>
            <person name="Kono N."/>
            <person name="Nakamura H."/>
            <person name="Ohtoshi R."/>
            <person name="Moran D.A.P."/>
            <person name="Shinohara A."/>
            <person name="Yoshida Y."/>
            <person name="Fujiwara M."/>
            <person name="Mori M."/>
            <person name="Tomita M."/>
            <person name="Arakawa K."/>
        </authorList>
    </citation>
    <scope>NUCLEOTIDE SEQUENCE [LARGE SCALE GENOMIC DNA]</scope>
</reference>
<proteinExistence type="predicted"/>
<dbReference type="SUPFAM" id="SSF56672">
    <property type="entry name" value="DNA/RNA polymerases"/>
    <property type="match status" value="1"/>
</dbReference>
<dbReference type="Gene3D" id="3.30.70.270">
    <property type="match status" value="1"/>
</dbReference>
<dbReference type="Proteomes" id="UP000499080">
    <property type="component" value="Unassembled WGS sequence"/>
</dbReference>
<dbReference type="GO" id="GO:0071897">
    <property type="term" value="P:DNA biosynthetic process"/>
    <property type="evidence" value="ECO:0007669"/>
    <property type="project" value="UniProtKB-ARBA"/>
</dbReference>
<evidence type="ECO:0008006" key="3">
    <source>
        <dbReference type="Google" id="ProtNLM"/>
    </source>
</evidence>
<dbReference type="Gene3D" id="3.10.10.10">
    <property type="entry name" value="HIV Type 1 Reverse Transcriptase, subunit A, domain 1"/>
    <property type="match status" value="1"/>
</dbReference>
<dbReference type="PANTHER" id="PTHR24559">
    <property type="entry name" value="TRANSPOSON TY3-I GAG-POL POLYPROTEIN"/>
    <property type="match status" value="1"/>
</dbReference>